<dbReference type="KEGG" id="tva:5467895"/>
<dbReference type="InParanoid" id="A2DB10"/>
<dbReference type="PROSITE" id="PS51840">
    <property type="entry name" value="C2_NT"/>
    <property type="match status" value="1"/>
</dbReference>
<dbReference type="Pfam" id="PF10358">
    <property type="entry name" value="NT-C2"/>
    <property type="match status" value="1"/>
</dbReference>
<dbReference type="AlphaFoldDB" id="A2DB10"/>
<feature type="domain" description="C2 NT-type" evidence="1">
    <location>
        <begin position="1"/>
        <end position="136"/>
    </location>
</feature>
<evidence type="ECO:0000313" key="2">
    <source>
        <dbReference type="EMBL" id="EAY22340.1"/>
    </source>
</evidence>
<reference evidence="2" key="2">
    <citation type="journal article" date="2007" name="Science">
        <title>Draft genome sequence of the sexually transmitted pathogen Trichomonas vaginalis.</title>
        <authorList>
            <person name="Carlton J.M."/>
            <person name="Hirt R.P."/>
            <person name="Silva J.C."/>
            <person name="Delcher A.L."/>
            <person name="Schatz M."/>
            <person name="Zhao Q."/>
            <person name="Wortman J.R."/>
            <person name="Bidwell S.L."/>
            <person name="Alsmark U.C.M."/>
            <person name="Besteiro S."/>
            <person name="Sicheritz-Ponten T."/>
            <person name="Noel C.J."/>
            <person name="Dacks J.B."/>
            <person name="Foster P.G."/>
            <person name="Simillion C."/>
            <person name="Van de Peer Y."/>
            <person name="Miranda-Saavedra D."/>
            <person name="Barton G.J."/>
            <person name="Westrop G.D."/>
            <person name="Mueller S."/>
            <person name="Dessi D."/>
            <person name="Fiori P.L."/>
            <person name="Ren Q."/>
            <person name="Paulsen I."/>
            <person name="Zhang H."/>
            <person name="Bastida-Corcuera F.D."/>
            <person name="Simoes-Barbosa A."/>
            <person name="Brown M.T."/>
            <person name="Hayes R.D."/>
            <person name="Mukherjee M."/>
            <person name="Okumura C.Y."/>
            <person name="Schneider R."/>
            <person name="Smith A.J."/>
            <person name="Vanacova S."/>
            <person name="Villalvazo M."/>
            <person name="Haas B.J."/>
            <person name="Pertea M."/>
            <person name="Feldblyum T.V."/>
            <person name="Utterback T.R."/>
            <person name="Shu C.L."/>
            <person name="Osoegawa K."/>
            <person name="de Jong P.J."/>
            <person name="Hrdy I."/>
            <person name="Horvathova L."/>
            <person name="Zubacova Z."/>
            <person name="Dolezal P."/>
            <person name="Malik S.B."/>
            <person name="Logsdon J.M. Jr."/>
            <person name="Henze K."/>
            <person name="Gupta A."/>
            <person name="Wang C.C."/>
            <person name="Dunne R.L."/>
            <person name="Upcroft J.A."/>
            <person name="Upcroft P."/>
            <person name="White O."/>
            <person name="Salzberg S.L."/>
            <person name="Tang P."/>
            <person name="Chiu C.-H."/>
            <person name="Lee Y.-S."/>
            <person name="Embley T.M."/>
            <person name="Coombs G.H."/>
            <person name="Mottram J.C."/>
            <person name="Tachezy J."/>
            <person name="Fraser-Liggett C.M."/>
            <person name="Johnson P.J."/>
        </authorList>
    </citation>
    <scope>NUCLEOTIDE SEQUENCE [LARGE SCALE GENOMIC DNA]</scope>
    <source>
        <strain evidence="2">G3</strain>
    </source>
</reference>
<accession>A2DB10</accession>
<evidence type="ECO:0000313" key="3">
    <source>
        <dbReference type="Proteomes" id="UP000001542"/>
    </source>
</evidence>
<dbReference type="Proteomes" id="UP000001542">
    <property type="component" value="Unassembled WGS sequence"/>
</dbReference>
<dbReference type="OrthoDB" id="10610384at2759"/>
<protein>
    <recommendedName>
        <fullName evidence="1">C2 NT-type domain-containing protein</fullName>
    </recommendedName>
</protein>
<dbReference type="RefSeq" id="XP_001583326.1">
    <property type="nucleotide sequence ID" value="XM_001583276.1"/>
</dbReference>
<dbReference type="InterPro" id="IPR019448">
    <property type="entry name" value="NT-C2"/>
</dbReference>
<name>A2DB10_TRIV3</name>
<organism evidence="2 3">
    <name type="scientific">Trichomonas vaginalis (strain ATCC PRA-98 / G3)</name>
    <dbReference type="NCBI Taxonomy" id="412133"/>
    <lineage>
        <taxon>Eukaryota</taxon>
        <taxon>Metamonada</taxon>
        <taxon>Parabasalia</taxon>
        <taxon>Trichomonadida</taxon>
        <taxon>Trichomonadidae</taxon>
        <taxon>Trichomonas</taxon>
    </lineage>
</organism>
<dbReference type="VEuPathDB" id="TrichDB:TVAG_378190"/>
<reference evidence="2" key="1">
    <citation type="submission" date="2006-10" db="EMBL/GenBank/DDBJ databases">
        <authorList>
            <person name="Amadeo P."/>
            <person name="Zhao Q."/>
            <person name="Wortman J."/>
            <person name="Fraser-Liggett C."/>
            <person name="Carlton J."/>
        </authorList>
    </citation>
    <scope>NUCLEOTIDE SEQUENCE</scope>
    <source>
        <strain evidence="2">G3</strain>
    </source>
</reference>
<evidence type="ECO:0000259" key="1">
    <source>
        <dbReference type="PROSITE" id="PS51840"/>
    </source>
</evidence>
<dbReference type="VEuPathDB" id="TrichDB:TVAGG3_0798540"/>
<keyword evidence="3" id="KW-1185">Reference proteome</keyword>
<dbReference type="EMBL" id="DS113184">
    <property type="protein sequence ID" value="EAY22340.1"/>
    <property type="molecule type" value="Genomic_DNA"/>
</dbReference>
<proteinExistence type="predicted"/>
<gene>
    <name evidence="2" type="ORF">TVAG_378190</name>
</gene>
<sequence length="593" mass="67638">MFGRHHAKYISTCVFTIHNLRLPEIIQDDFQVEWKRADNSGLTERSLSNDSRDVFFEKRFKCPVTMYVNKKDNSVRPKFINFTVNRFIQGTTKKVFGKFEIDVGAFYNVAPVIKEFQVESPHSKKSTIFLSITVTPDNVPNNGLSESSDLTSVSEAMNLASEKIDDWDVSEAKNEEEQAKINEFFEMRVNSKTTQSLASFQHNRQFKRTNNNGSRMARDNSHSLFTGIPASPPKNKIPKIRRKNDLEKNATSPVFLLPPSDIEIKKDNTAEAKEILKSVLQKQWCSSPLLPDQMPKPAVAVYAALINSLIFDEESVQPVIFDEIVSDFTKRLKIAIIITRATDIDKFITMIYLYFLIKRTEGKGLTRRTTFNKFLLPVCSFFISCIVDRHLDPLLDLARQLIAGAADPEVLVPSFVESIKQIKTQISSTPFFNEFIAKRIIAALDAHMVEILVSSPLRCTFGNSLQLNTFITMMSDKDIQLPLFKESVLILQMGSSICDDPTLADSICPNLPKQTIVKILSNQQPDDFMPMPNDVMKFVTAHNVAMDEQSSIQYNYKGDFSEIESNFKTDNWKSTQFEKELIEQYSFLKAYFE</sequence>